<name>A0AAP0P069_9MAGN</name>
<keyword evidence="2" id="KW-1185">Reference proteome</keyword>
<accession>A0AAP0P069</accession>
<dbReference type="EMBL" id="JBBNAE010000005">
    <property type="protein sequence ID" value="KAK9122681.1"/>
    <property type="molecule type" value="Genomic_DNA"/>
</dbReference>
<dbReference type="InterPro" id="IPR040344">
    <property type="entry name" value="At3g17950-like"/>
</dbReference>
<protein>
    <submittedName>
        <fullName evidence="1">Uncharacterized protein</fullName>
    </submittedName>
</protein>
<organism evidence="1 2">
    <name type="scientific">Stephania japonica</name>
    <dbReference type="NCBI Taxonomy" id="461633"/>
    <lineage>
        <taxon>Eukaryota</taxon>
        <taxon>Viridiplantae</taxon>
        <taxon>Streptophyta</taxon>
        <taxon>Embryophyta</taxon>
        <taxon>Tracheophyta</taxon>
        <taxon>Spermatophyta</taxon>
        <taxon>Magnoliopsida</taxon>
        <taxon>Ranunculales</taxon>
        <taxon>Menispermaceae</taxon>
        <taxon>Menispermoideae</taxon>
        <taxon>Cissampelideae</taxon>
        <taxon>Stephania</taxon>
    </lineage>
</organism>
<reference evidence="1 2" key="1">
    <citation type="submission" date="2024-01" db="EMBL/GenBank/DDBJ databases">
        <title>Genome assemblies of Stephania.</title>
        <authorList>
            <person name="Yang L."/>
        </authorList>
    </citation>
    <scope>NUCLEOTIDE SEQUENCE [LARGE SCALE GENOMIC DNA]</scope>
    <source>
        <strain evidence="1">QJT</strain>
        <tissue evidence="1">Leaf</tissue>
    </source>
</reference>
<evidence type="ECO:0000313" key="2">
    <source>
        <dbReference type="Proteomes" id="UP001417504"/>
    </source>
</evidence>
<comment type="caution">
    <text evidence="1">The sequence shown here is derived from an EMBL/GenBank/DDBJ whole genome shotgun (WGS) entry which is preliminary data.</text>
</comment>
<evidence type="ECO:0000313" key="1">
    <source>
        <dbReference type="EMBL" id="KAK9122681.1"/>
    </source>
</evidence>
<dbReference type="AlphaFoldDB" id="A0AAP0P069"/>
<dbReference type="PANTHER" id="PTHR33544:SF5">
    <property type="entry name" value="DUF4005 DOMAIN-CONTAINING PROTEIN"/>
    <property type="match status" value="1"/>
</dbReference>
<dbReference type="PANTHER" id="PTHR33544">
    <property type="entry name" value="DUF4005 DOMAIN-CONTAINING PROTEIN-RELATED"/>
    <property type="match status" value="1"/>
</dbReference>
<sequence length="141" mass="15453">MTFPAQQKPELKIKHAKKRQSEWYLGFQPPNMRAATVGTIDFSGTISLDTFVTGSPSSLTYSSTSDFETESTASFFHDKGMTLGSLIGASSILERSSGRSVRRRRLNNAKGEKNDKCKPCSSLYVPAATSTPRGLHLYAII</sequence>
<gene>
    <name evidence="1" type="ORF">Sjap_012283</name>
</gene>
<dbReference type="Proteomes" id="UP001417504">
    <property type="component" value="Unassembled WGS sequence"/>
</dbReference>
<proteinExistence type="predicted"/>